<protein>
    <submittedName>
        <fullName evidence="1">Uncharacterized protein</fullName>
    </submittedName>
</protein>
<dbReference type="Proteomes" id="UP000821845">
    <property type="component" value="Chromosome 1"/>
</dbReference>
<reference evidence="1" key="1">
    <citation type="submission" date="2020-05" db="EMBL/GenBank/DDBJ databases">
        <title>Large-scale comparative analyses of tick genomes elucidate their genetic diversity and vector capacities.</title>
        <authorList>
            <person name="Jia N."/>
            <person name="Wang J."/>
            <person name="Shi W."/>
            <person name="Du L."/>
            <person name="Sun Y."/>
            <person name="Zhan W."/>
            <person name="Jiang J."/>
            <person name="Wang Q."/>
            <person name="Zhang B."/>
            <person name="Ji P."/>
            <person name="Sakyi L.B."/>
            <person name="Cui X."/>
            <person name="Yuan T."/>
            <person name="Jiang B."/>
            <person name="Yang W."/>
            <person name="Lam T.T.-Y."/>
            <person name="Chang Q."/>
            <person name="Ding S."/>
            <person name="Wang X."/>
            <person name="Zhu J."/>
            <person name="Ruan X."/>
            <person name="Zhao L."/>
            <person name="Wei J."/>
            <person name="Que T."/>
            <person name="Du C."/>
            <person name="Cheng J."/>
            <person name="Dai P."/>
            <person name="Han X."/>
            <person name="Huang E."/>
            <person name="Gao Y."/>
            <person name="Liu J."/>
            <person name="Shao H."/>
            <person name="Ye R."/>
            <person name="Li L."/>
            <person name="Wei W."/>
            <person name="Wang X."/>
            <person name="Wang C."/>
            <person name="Yang T."/>
            <person name="Huo Q."/>
            <person name="Li W."/>
            <person name="Guo W."/>
            <person name="Chen H."/>
            <person name="Zhou L."/>
            <person name="Ni X."/>
            <person name="Tian J."/>
            <person name="Zhou Y."/>
            <person name="Sheng Y."/>
            <person name="Liu T."/>
            <person name="Pan Y."/>
            <person name="Xia L."/>
            <person name="Li J."/>
            <person name="Zhao F."/>
            <person name="Cao W."/>
        </authorList>
    </citation>
    <scope>NUCLEOTIDE SEQUENCE</scope>
    <source>
        <strain evidence="1">Hyas-2018</strain>
    </source>
</reference>
<sequence length="209" mass="23729">MLLRTVPGKAPGCPGAGKPAQWSTLRLTDILYQPPCMGPAEYGPPSWHIICASCHCHSSLCSILPLLLHQEERDRRAQIREQALEKKIQQLMEQTQMQKHTEPTNATLPTEPTHPTVDHEEQIEFKMNKVRVEDKAKLQNEFWIVRAQAVNAIGKSVASTIQAALEYMANELNQCISILEKDKEQARKKPKYPIRDAKLNDTLRSQNDE</sequence>
<proteinExistence type="predicted"/>
<organism evidence="1 2">
    <name type="scientific">Hyalomma asiaticum</name>
    <name type="common">Tick</name>
    <dbReference type="NCBI Taxonomy" id="266040"/>
    <lineage>
        <taxon>Eukaryota</taxon>
        <taxon>Metazoa</taxon>
        <taxon>Ecdysozoa</taxon>
        <taxon>Arthropoda</taxon>
        <taxon>Chelicerata</taxon>
        <taxon>Arachnida</taxon>
        <taxon>Acari</taxon>
        <taxon>Parasitiformes</taxon>
        <taxon>Ixodida</taxon>
        <taxon>Ixodoidea</taxon>
        <taxon>Ixodidae</taxon>
        <taxon>Hyalomminae</taxon>
        <taxon>Hyalomma</taxon>
    </lineage>
</organism>
<comment type="caution">
    <text evidence="1">The sequence shown here is derived from an EMBL/GenBank/DDBJ whole genome shotgun (WGS) entry which is preliminary data.</text>
</comment>
<dbReference type="EMBL" id="CM023481">
    <property type="protein sequence ID" value="KAH6945327.1"/>
    <property type="molecule type" value="Genomic_DNA"/>
</dbReference>
<evidence type="ECO:0000313" key="2">
    <source>
        <dbReference type="Proteomes" id="UP000821845"/>
    </source>
</evidence>
<gene>
    <name evidence="1" type="ORF">HPB50_007881</name>
</gene>
<name>A0ACB7TG67_HYAAI</name>
<keyword evidence="2" id="KW-1185">Reference proteome</keyword>
<evidence type="ECO:0000313" key="1">
    <source>
        <dbReference type="EMBL" id="KAH6945327.1"/>
    </source>
</evidence>
<accession>A0ACB7TG67</accession>